<evidence type="ECO:0000313" key="1">
    <source>
        <dbReference type="EMBL" id="KAF8666413.1"/>
    </source>
</evidence>
<organism evidence="1 2">
    <name type="scientific">Digitaria exilis</name>
    <dbReference type="NCBI Taxonomy" id="1010633"/>
    <lineage>
        <taxon>Eukaryota</taxon>
        <taxon>Viridiplantae</taxon>
        <taxon>Streptophyta</taxon>
        <taxon>Embryophyta</taxon>
        <taxon>Tracheophyta</taxon>
        <taxon>Spermatophyta</taxon>
        <taxon>Magnoliopsida</taxon>
        <taxon>Liliopsida</taxon>
        <taxon>Poales</taxon>
        <taxon>Poaceae</taxon>
        <taxon>PACMAD clade</taxon>
        <taxon>Panicoideae</taxon>
        <taxon>Panicodae</taxon>
        <taxon>Paniceae</taxon>
        <taxon>Anthephorinae</taxon>
        <taxon>Digitaria</taxon>
    </lineage>
</organism>
<proteinExistence type="predicted"/>
<sequence>MEAHTLRQPPPTLDHLLISCVFSRQVWFNILQRLGLQAVAPQPEDHSFESWWDQASRRVADQARKGLNSAIILVAWSLWIHRNRCDFDGLLPSLPGILASIKDELHTWELGGGWLEGYLISSPYCPMVNLLGHISQGL</sequence>
<reference evidence="1" key="1">
    <citation type="submission" date="2020-07" db="EMBL/GenBank/DDBJ databases">
        <title>Genome sequence and genetic diversity analysis of an under-domesticated orphan crop, white fonio (Digitaria exilis).</title>
        <authorList>
            <person name="Bennetzen J.L."/>
            <person name="Chen S."/>
            <person name="Ma X."/>
            <person name="Wang X."/>
            <person name="Yssel A.E.J."/>
            <person name="Chaluvadi S.R."/>
            <person name="Johnson M."/>
            <person name="Gangashetty P."/>
            <person name="Hamidou F."/>
            <person name="Sanogo M.D."/>
            <person name="Zwaenepoel A."/>
            <person name="Wallace J."/>
            <person name="Van De Peer Y."/>
            <person name="Van Deynze A."/>
        </authorList>
    </citation>
    <scope>NUCLEOTIDE SEQUENCE</scope>
    <source>
        <tissue evidence="1">Leaves</tissue>
    </source>
</reference>
<protein>
    <recommendedName>
        <fullName evidence="3">Reverse transcriptase zinc-binding domain-containing protein</fullName>
    </recommendedName>
</protein>
<evidence type="ECO:0008006" key="3">
    <source>
        <dbReference type="Google" id="ProtNLM"/>
    </source>
</evidence>
<comment type="caution">
    <text evidence="1">The sequence shown here is derived from an EMBL/GenBank/DDBJ whole genome shotgun (WGS) entry which is preliminary data.</text>
</comment>
<dbReference type="OrthoDB" id="684036at2759"/>
<dbReference type="AlphaFoldDB" id="A0A835ARS8"/>
<accession>A0A835ARS8</accession>
<dbReference type="Proteomes" id="UP000636709">
    <property type="component" value="Unassembled WGS sequence"/>
</dbReference>
<evidence type="ECO:0000313" key="2">
    <source>
        <dbReference type="Proteomes" id="UP000636709"/>
    </source>
</evidence>
<name>A0A835ARS8_9POAL</name>
<gene>
    <name evidence="1" type="ORF">HU200_053520</name>
</gene>
<keyword evidence="2" id="KW-1185">Reference proteome</keyword>
<dbReference type="EMBL" id="JACEFO010002306">
    <property type="protein sequence ID" value="KAF8666413.1"/>
    <property type="molecule type" value="Genomic_DNA"/>
</dbReference>